<dbReference type="EMBL" id="CM026427">
    <property type="protein sequence ID" value="KAG0568635.1"/>
    <property type="molecule type" value="Genomic_DNA"/>
</dbReference>
<comment type="caution">
    <text evidence="1">The sequence shown here is derived from an EMBL/GenBank/DDBJ whole genome shotgun (WGS) entry which is preliminary data.</text>
</comment>
<proteinExistence type="predicted"/>
<accession>A0A8T0HCJ3</accession>
<sequence length="175" mass="18930">MIIIPAAEQAPSAHATRHCRTCRSKGASQGVELLGVELRFTHQLHCSAAALGPGCSLLCRAVTSFSKVPTRLDSSTGVRHHSDRLHSMIHSSPGSLTLRDEFSSHCQHGFCTAASSLITQGTKLSPSSKCATVAVASERLETGYVTVVCELRVVSFELEVFPKLENRTELKLDER</sequence>
<evidence type="ECO:0000313" key="2">
    <source>
        <dbReference type="Proteomes" id="UP000822688"/>
    </source>
</evidence>
<dbReference type="AlphaFoldDB" id="A0A8T0HCJ3"/>
<reference evidence="1 2" key="1">
    <citation type="submission" date="2020-06" db="EMBL/GenBank/DDBJ databases">
        <title>WGS assembly of Ceratodon purpureus strain R40.</title>
        <authorList>
            <person name="Carey S.B."/>
            <person name="Jenkins J."/>
            <person name="Shu S."/>
            <person name="Lovell J.T."/>
            <person name="Sreedasyam A."/>
            <person name="Maumus F."/>
            <person name="Tiley G.P."/>
            <person name="Fernandez-Pozo N."/>
            <person name="Barry K."/>
            <person name="Chen C."/>
            <person name="Wang M."/>
            <person name="Lipzen A."/>
            <person name="Daum C."/>
            <person name="Saski C.A."/>
            <person name="Payton A.C."/>
            <person name="Mcbreen J.C."/>
            <person name="Conrad R.E."/>
            <person name="Kollar L.M."/>
            <person name="Olsson S."/>
            <person name="Huttunen S."/>
            <person name="Landis J.B."/>
            <person name="Wickett N.J."/>
            <person name="Johnson M.G."/>
            <person name="Rensing S.A."/>
            <person name="Grimwood J."/>
            <person name="Schmutz J."/>
            <person name="Mcdaniel S.F."/>
        </authorList>
    </citation>
    <scope>NUCLEOTIDE SEQUENCE [LARGE SCALE GENOMIC DNA]</scope>
    <source>
        <strain evidence="1 2">R40</strain>
    </source>
</reference>
<keyword evidence="2" id="KW-1185">Reference proteome</keyword>
<dbReference type="Proteomes" id="UP000822688">
    <property type="component" value="Chromosome 6"/>
</dbReference>
<organism evidence="1 2">
    <name type="scientific">Ceratodon purpureus</name>
    <name type="common">Fire moss</name>
    <name type="synonym">Dicranum purpureum</name>
    <dbReference type="NCBI Taxonomy" id="3225"/>
    <lineage>
        <taxon>Eukaryota</taxon>
        <taxon>Viridiplantae</taxon>
        <taxon>Streptophyta</taxon>
        <taxon>Embryophyta</taxon>
        <taxon>Bryophyta</taxon>
        <taxon>Bryophytina</taxon>
        <taxon>Bryopsida</taxon>
        <taxon>Dicranidae</taxon>
        <taxon>Pseudoditrichales</taxon>
        <taxon>Ditrichaceae</taxon>
        <taxon>Ceratodon</taxon>
    </lineage>
</organism>
<gene>
    <name evidence="1" type="ORF">KC19_6G034700</name>
</gene>
<protein>
    <submittedName>
        <fullName evidence="1">Uncharacterized protein</fullName>
    </submittedName>
</protein>
<evidence type="ECO:0000313" key="1">
    <source>
        <dbReference type="EMBL" id="KAG0568635.1"/>
    </source>
</evidence>
<name>A0A8T0HCJ3_CERPU</name>